<sequence>MAEQADVIVIGAGAAGLMCAAEAGKRGRRVLLLDHGKKAGRKIIISGGGRCNFTNMYAEPSNYLSQNPHFCKAALAQYTQWDFIAMVDQHGIAYHEKTLGQLFCDDSAHQIVDMLLKECDDAGVELKLRTEILAVEKTDVGFQLKTSQGVFECESLVVATGGLSMPKLGATPLGYQIAEQFGLNVLPTRAGLVPFTLHPEQKEVLAELAGISVDSYATAEDGTAFKEAMLFTHRGLSGPSVLQISSFWQPGEPVTFDLSPDESLVDWLLEQANSQPQLTLKNALSRKLPKRMVETWLDMHQLGNPAIGQISNKLKEKLQSVLHEWQIIPGGTEGYRTAEVTLGGVDTNELSSKTMAAKNVPGLFFIGEVVDVTGWLGGYNFQWAWSSGWLAAQHV</sequence>
<dbReference type="Gene3D" id="2.40.30.10">
    <property type="entry name" value="Translation factors"/>
    <property type="match status" value="1"/>
</dbReference>
<dbReference type="EC" id="1.14.13.-" evidence="6"/>
<dbReference type="Proteomes" id="UP001597380">
    <property type="component" value="Unassembled WGS sequence"/>
</dbReference>
<dbReference type="PANTHER" id="PTHR42887:SF2">
    <property type="entry name" value="OS12G0638800 PROTEIN"/>
    <property type="match status" value="1"/>
</dbReference>
<evidence type="ECO:0000259" key="4">
    <source>
        <dbReference type="Pfam" id="PF03486"/>
    </source>
</evidence>
<dbReference type="InterPro" id="IPR055178">
    <property type="entry name" value="RsdA/BaiN/AoA(So)-like_dom"/>
</dbReference>
<dbReference type="InterPro" id="IPR023166">
    <property type="entry name" value="BaiN-like_dom_sf"/>
</dbReference>
<evidence type="ECO:0000256" key="1">
    <source>
        <dbReference type="ARBA" id="ARBA00001974"/>
    </source>
</evidence>
<dbReference type="InterPro" id="IPR057661">
    <property type="entry name" value="RsdA/BaiN/AoA(So)_Rossmann"/>
</dbReference>
<keyword evidence="7" id="KW-1185">Reference proteome</keyword>
<evidence type="ECO:0000256" key="2">
    <source>
        <dbReference type="ARBA" id="ARBA00022630"/>
    </source>
</evidence>
<dbReference type="InterPro" id="IPR036188">
    <property type="entry name" value="FAD/NAD-bd_sf"/>
</dbReference>
<accession>A0ABW4XPA1</accession>
<dbReference type="Gene3D" id="1.10.8.260">
    <property type="entry name" value="HI0933 insert domain-like"/>
    <property type="match status" value="1"/>
</dbReference>
<dbReference type="InterPro" id="IPR004792">
    <property type="entry name" value="BaiN-like"/>
</dbReference>
<comment type="caution">
    <text evidence="6">The sequence shown here is derived from an EMBL/GenBank/DDBJ whole genome shotgun (WGS) entry which is preliminary data.</text>
</comment>
<feature type="domain" description="RsdA/BaiN/AoA(So)-like insert" evidence="5">
    <location>
        <begin position="189"/>
        <end position="340"/>
    </location>
</feature>
<dbReference type="PANTHER" id="PTHR42887">
    <property type="entry name" value="OS12G0638800 PROTEIN"/>
    <property type="match status" value="1"/>
</dbReference>
<evidence type="ECO:0000313" key="7">
    <source>
        <dbReference type="Proteomes" id="UP001597380"/>
    </source>
</evidence>
<dbReference type="PRINTS" id="PR00411">
    <property type="entry name" value="PNDRDTASEI"/>
</dbReference>
<dbReference type="Pfam" id="PF03486">
    <property type="entry name" value="HI0933_like"/>
    <property type="match status" value="1"/>
</dbReference>
<dbReference type="Gene3D" id="3.50.50.60">
    <property type="entry name" value="FAD/NAD(P)-binding domain"/>
    <property type="match status" value="1"/>
</dbReference>
<keyword evidence="3" id="KW-0274">FAD</keyword>
<protein>
    <submittedName>
        <fullName evidence="6">NAD(P)/FAD-dependent oxidoreductase</fullName>
        <ecNumber evidence="6">1.14.13.-</ecNumber>
    </submittedName>
</protein>
<feature type="domain" description="RsdA/BaiN/AoA(So)-like Rossmann fold-like" evidence="4">
    <location>
        <begin position="6"/>
        <end position="393"/>
    </location>
</feature>
<dbReference type="PRINTS" id="PR00368">
    <property type="entry name" value="FADPNR"/>
</dbReference>
<dbReference type="RefSeq" id="WP_345340550.1">
    <property type="nucleotide sequence ID" value="NZ_BAABLI010000015.1"/>
</dbReference>
<keyword evidence="2" id="KW-0285">Flavoprotein</keyword>
<gene>
    <name evidence="6" type="ORF">ACFSJ3_15420</name>
</gene>
<organism evidence="6 7">
    <name type="scientific">Corallincola platygyrae</name>
    <dbReference type="NCBI Taxonomy" id="1193278"/>
    <lineage>
        <taxon>Bacteria</taxon>
        <taxon>Pseudomonadati</taxon>
        <taxon>Pseudomonadota</taxon>
        <taxon>Gammaproteobacteria</taxon>
        <taxon>Alteromonadales</taxon>
        <taxon>Psychromonadaceae</taxon>
        <taxon>Corallincola</taxon>
    </lineage>
</organism>
<dbReference type="EMBL" id="JBHUHT010000017">
    <property type="protein sequence ID" value="MFD2097387.1"/>
    <property type="molecule type" value="Genomic_DNA"/>
</dbReference>
<dbReference type="SUPFAM" id="SSF51905">
    <property type="entry name" value="FAD/NAD(P)-binding domain"/>
    <property type="match status" value="1"/>
</dbReference>
<keyword evidence="6" id="KW-0560">Oxidoreductase</keyword>
<proteinExistence type="predicted"/>
<dbReference type="SUPFAM" id="SSF160996">
    <property type="entry name" value="HI0933 insert domain-like"/>
    <property type="match status" value="1"/>
</dbReference>
<dbReference type="GO" id="GO:0016491">
    <property type="term" value="F:oxidoreductase activity"/>
    <property type="evidence" value="ECO:0007669"/>
    <property type="project" value="UniProtKB-KW"/>
</dbReference>
<comment type="cofactor">
    <cofactor evidence="1">
        <name>FAD</name>
        <dbReference type="ChEBI" id="CHEBI:57692"/>
    </cofactor>
</comment>
<name>A0ABW4XPA1_9GAMM</name>
<evidence type="ECO:0000259" key="5">
    <source>
        <dbReference type="Pfam" id="PF22780"/>
    </source>
</evidence>
<dbReference type="NCBIfam" id="TIGR00275">
    <property type="entry name" value="aminoacetone oxidase family FAD-binding enzyme"/>
    <property type="match status" value="1"/>
</dbReference>
<reference evidence="7" key="1">
    <citation type="journal article" date="2019" name="Int. J. Syst. Evol. Microbiol.">
        <title>The Global Catalogue of Microorganisms (GCM) 10K type strain sequencing project: providing services to taxonomists for standard genome sequencing and annotation.</title>
        <authorList>
            <consortium name="The Broad Institute Genomics Platform"/>
            <consortium name="The Broad Institute Genome Sequencing Center for Infectious Disease"/>
            <person name="Wu L."/>
            <person name="Ma J."/>
        </authorList>
    </citation>
    <scope>NUCLEOTIDE SEQUENCE [LARGE SCALE GENOMIC DNA]</scope>
    <source>
        <strain evidence="7">CGMCC 1.10992</strain>
    </source>
</reference>
<evidence type="ECO:0000313" key="6">
    <source>
        <dbReference type="EMBL" id="MFD2097387.1"/>
    </source>
</evidence>
<evidence type="ECO:0000256" key="3">
    <source>
        <dbReference type="ARBA" id="ARBA00022827"/>
    </source>
</evidence>
<dbReference type="Pfam" id="PF22780">
    <property type="entry name" value="HI0933_like_1st"/>
    <property type="match status" value="1"/>
</dbReference>